<keyword evidence="6" id="KW-0479">Metal-binding</keyword>
<evidence type="ECO:0000256" key="5">
    <source>
        <dbReference type="ARBA" id="ARBA00022605"/>
    </source>
</evidence>
<keyword evidence="8" id="KW-0460">Magnesium</keyword>
<evidence type="ECO:0000256" key="4">
    <source>
        <dbReference type="ARBA" id="ARBA00015196"/>
    </source>
</evidence>
<protein>
    <recommendedName>
        <fullName evidence="4">Phosphoserine phosphatase</fullName>
        <ecNumber evidence="3">3.1.3.3</ecNumber>
    </recommendedName>
</protein>
<reference evidence="10 11" key="1">
    <citation type="submission" date="2019-03" db="EMBL/GenBank/DDBJ databases">
        <title>An improved genome assembly of the fluke Schistosoma japonicum.</title>
        <authorList>
            <person name="Hu W."/>
            <person name="Luo F."/>
            <person name="Yin M."/>
            <person name="Mo X."/>
            <person name="Sun C."/>
            <person name="Wu Q."/>
            <person name="Zhu B."/>
            <person name="Xiang M."/>
            <person name="Wang J."/>
            <person name="Wang Y."/>
            <person name="Zhang T."/>
            <person name="Xu B."/>
            <person name="Zheng H."/>
            <person name="Feng Z."/>
        </authorList>
    </citation>
    <scope>NUCLEOTIDE SEQUENCE [LARGE SCALE GENOMIC DNA]</scope>
    <source>
        <strain evidence="10">HuSjv2</strain>
        <tissue evidence="10">Worms</tissue>
    </source>
</reference>
<dbReference type="AlphaFoldDB" id="A0A4Z2DS78"/>
<keyword evidence="5" id="KW-0028">Amino-acid biosynthesis</keyword>
<dbReference type="GO" id="GO:0036424">
    <property type="term" value="F:L-phosphoserine phosphatase activity"/>
    <property type="evidence" value="ECO:0007669"/>
    <property type="project" value="TreeGrafter"/>
</dbReference>
<dbReference type="GO" id="GO:0005737">
    <property type="term" value="C:cytoplasm"/>
    <property type="evidence" value="ECO:0007669"/>
    <property type="project" value="TreeGrafter"/>
</dbReference>
<dbReference type="EMBL" id="SKCS01000050">
    <property type="protein sequence ID" value="TNN19406.1"/>
    <property type="molecule type" value="Genomic_DNA"/>
</dbReference>
<evidence type="ECO:0000256" key="6">
    <source>
        <dbReference type="ARBA" id="ARBA00022723"/>
    </source>
</evidence>
<comment type="cofactor">
    <cofactor evidence="1">
        <name>Mg(2+)</name>
        <dbReference type="ChEBI" id="CHEBI:18420"/>
    </cofactor>
</comment>
<dbReference type="InterPro" id="IPR023214">
    <property type="entry name" value="HAD_sf"/>
</dbReference>
<evidence type="ECO:0000256" key="3">
    <source>
        <dbReference type="ARBA" id="ARBA00012640"/>
    </source>
</evidence>
<dbReference type="PANTHER" id="PTHR43344">
    <property type="entry name" value="PHOSPHOSERINE PHOSPHATASE"/>
    <property type="match status" value="1"/>
</dbReference>
<evidence type="ECO:0000256" key="9">
    <source>
        <dbReference type="ARBA" id="ARBA00023299"/>
    </source>
</evidence>
<dbReference type="Gene3D" id="1.10.150.210">
    <property type="entry name" value="Phosphoserine phosphatase, domain 2"/>
    <property type="match status" value="1"/>
</dbReference>
<proteinExistence type="predicted"/>
<keyword evidence="7" id="KW-0378">Hydrolase</keyword>
<evidence type="ECO:0000313" key="11">
    <source>
        <dbReference type="Proteomes" id="UP000311919"/>
    </source>
</evidence>
<dbReference type="NCBIfam" id="TIGR01488">
    <property type="entry name" value="HAD-SF-IB"/>
    <property type="match status" value="1"/>
</dbReference>
<evidence type="ECO:0000256" key="7">
    <source>
        <dbReference type="ARBA" id="ARBA00022801"/>
    </source>
</evidence>
<dbReference type="InterPro" id="IPR036412">
    <property type="entry name" value="HAD-like_sf"/>
</dbReference>
<dbReference type="GO" id="GO:0000287">
    <property type="term" value="F:magnesium ion binding"/>
    <property type="evidence" value="ECO:0007669"/>
    <property type="project" value="TreeGrafter"/>
</dbReference>
<comment type="caution">
    <text evidence="10">The sequence shown here is derived from an EMBL/GenBank/DDBJ whole genome shotgun (WGS) entry which is preliminary data.</text>
</comment>
<keyword evidence="9" id="KW-0718">Serine biosynthesis</keyword>
<evidence type="ECO:0000256" key="8">
    <source>
        <dbReference type="ARBA" id="ARBA00022842"/>
    </source>
</evidence>
<gene>
    <name evidence="10" type="ORF">EWB00_008887</name>
</gene>
<dbReference type="PANTHER" id="PTHR43344:SF2">
    <property type="entry name" value="PHOSPHOSERINE PHOSPHATASE"/>
    <property type="match status" value="1"/>
</dbReference>
<dbReference type="EC" id="3.1.3.3" evidence="3"/>
<dbReference type="Pfam" id="PF00702">
    <property type="entry name" value="Hydrolase"/>
    <property type="match status" value="1"/>
</dbReference>
<organism evidence="10 11">
    <name type="scientific">Schistosoma japonicum</name>
    <name type="common">Blood fluke</name>
    <dbReference type="NCBI Taxonomy" id="6182"/>
    <lineage>
        <taxon>Eukaryota</taxon>
        <taxon>Metazoa</taxon>
        <taxon>Spiralia</taxon>
        <taxon>Lophotrochozoa</taxon>
        <taxon>Platyhelminthes</taxon>
        <taxon>Trematoda</taxon>
        <taxon>Digenea</taxon>
        <taxon>Strigeidida</taxon>
        <taxon>Schistosomatoidea</taxon>
        <taxon>Schistosomatidae</taxon>
        <taxon>Schistosoma</taxon>
    </lineage>
</organism>
<sequence>MDWSSIKCICLDVDSTVCVGEGLDELGNYLGVGQTIKKLTEKAMSGELDFTEALEARLLAMDINEQKLNDFIDTYSVSLTPGIENLIQRFKENGIDLYLVSGGLYPIVNRVAKQLNIPEEKIYANKLIFNNEGVYVGLDHSLPTSCSNGKALIVSELMEKLHTSVMIIGDGMTDAKACPPADVFIGFGINVIRPEVKNMCHYFCTSMDELINLLEDHKILK</sequence>
<dbReference type="SUPFAM" id="SSF56784">
    <property type="entry name" value="HAD-like"/>
    <property type="match status" value="1"/>
</dbReference>
<dbReference type="Proteomes" id="UP000311919">
    <property type="component" value="Unassembled WGS sequence"/>
</dbReference>
<dbReference type="STRING" id="6182.A0A4Z2DS78"/>
<comment type="pathway">
    <text evidence="2">Amino-acid biosynthesis; L-serine biosynthesis; L-serine from 3-phospho-D-glycerate: step 3/3.</text>
</comment>
<dbReference type="GO" id="GO:0006564">
    <property type="term" value="P:L-serine biosynthetic process"/>
    <property type="evidence" value="ECO:0007669"/>
    <property type="project" value="UniProtKB-KW"/>
</dbReference>
<evidence type="ECO:0000256" key="2">
    <source>
        <dbReference type="ARBA" id="ARBA00005135"/>
    </source>
</evidence>
<accession>A0A4Z2DS78</accession>
<name>A0A4Z2DS78_SCHJA</name>
<dbReference type="CDD" id="cd04309">
    <property type="entry name" value="HAD_PSP_eu"/>
    <property type="match status" value="1"/>
</dbReference>
<dbReference type="Gene3D" id="3.40.50.1000">
    <property type="entry name" value="HAD superfamily/HAD-like"/>
    <property type="match status" value="1"/>
</dbReference>
<evidence type="ECO:0000256" key="1">
    <source>
        <dbReference type="ARBA" id="ARBA00001946"/>
    </source>
</evidence>
<evidence type="ECO:0000313" key="10">
    <source>
        <dbReference type="EMBL" id="TNN19406.1"/>
    </source>
</evidence>
<dbReference type="OrthoDB" id="27226at2759"/>
<dbReference type="InterPro" id="IPR050582">
    <property type="entry name" value="HAD-like_SerB"/>
</dbReference>
<keyword evidence="11" id="KW-1185">Reference proteome</keyword>